<accession>B3R5V7</accession>
<feature type="region of interest" description="Disordered" evidence="1">
    <location>
        <begin position="64"/>
        <end position="92"/>
    </location>
</feature>
<name>B3R5V7_CUPTR</name>
<evidence type="ECO:0000256" key="1">
    <source>
        <dbReference type="SAM" id="MobiDB-lite"/>
    </source>
</evidence>
<protein>
    <recommendedName>
        <fullName evidence="4">KTSC domain-containing protein</fullName>
    </recommendedName>
</protein>
<dbReference type="EMBL" id="CU633749">
    <property type="protein sequence ID" value="CAQ70282.1"/>
    <property type="molecule type" value="Genomic_DNA"/>
</dbReference>
<dbReference type="KEGG" id="cti:RALTA_A2347"/>
<reference evidence="2 3" key="1">
    <citation type="journal article" date="2008" name="Genome Res.">
        <title>Genome sequence of the beta-rhizobium Cupriavidus taiwanensis and comparative genomics of rhizobia.</title>
        <authorList>
            <person name="Amadou C."/>
            <person name="Pascal G."/>
            <person name="Mangenot S."/>
            <person name="Glew M."/>
            <person name="Bontemps C."/>
            <person name="Capela D."/>
            <person name="Carrere S."/>
            <person name="Cruveiller S."/>
            <person name="Dossat C."/>
            <person name="Lajus A."/>
            <person name="Marchetti M."/>
            <person name="Poinsot V."/>
            <person name="Rouy Z."/>
            <person name="Servin B."/>
            <person name="Saad M."/>
            <person name="Schenowitz C."/>
            <person name="Barbe V."/>
            <person name="Batut J."/>
            <person name="Medigue C."/>
            <person name="Masson-Boivin C."/>
        </authorList>
    </citation>
    <scope>NUCLEOTIDE SEQUENCE [LARGE SCALE GENOMIC DNA]</scope>
    <source>
        <strain evidence="3">DSM 17343 / BCRC 17206 / CCUG 44338 / CIP 107171 / LMG 19424 / R1</strain>
    </source>
</reference>
<evidence type="ECO:0008006" key="4">
    <source>
        <dbReference type="Google" id="ProtNLM"/>
    </source>
</evidence>
<dbReference type="HOGENOM" id="CLU_2408314_0_0_4"/>
<dbReference type="eggNOG" id="ENOG5033E1U">
    <property type="taxonomic scope" value="Bacteria"/>
</dbReference>
<evidence type="ECO:0000313" key="3">
    <source>
        <dbReference type="Proteomes" id="UP000001692"/>
    </source>
</evidence>
<keyword evidence="3" id="KW-1185">Reference proteome</keyword>
<dbReference type="AlphaFoldDB" id="B3R5V7"/>
<dbReference type="Proteomes" id="UP000001692">
    <property type="component" value="Chromosome 1"/>
</dbReference>
<gene>
    <name evidence="2" type="ordered locus">RALTA_A2347</name>
</gene>
<sequence>MQPYRNLSGESGVVAYELGPEHIRIRFDNGNVYTYDYRRPGRRHVEQMKRLATAGRGLCSYISRRSARTSPTRPERRMRPIGHSLALPRDPA</sequence>
<organism evidence="2 3">
    <name type="scientific">Cupriavidus taiwanensis (strain DSM 17343 / BCRC 17206 / CCUG 44338 / CIP 107171 / LMG 19424 / R1)</name>
    <name type="common">Ralstonia taiwanensis (strain LMG 19424)</name>
    <dbReference type="NCBI Taxonomy" id="977880"/>
    <lineage>
        <taxon>Bacteria</taxon>
        <taxon>Pseudomonadati</taxon>
        <taxon>Pseudomonadota</taxon>
        <taxon>Betaproteobacteria</taxon>
        <taxon>Burkholderiales</taxon>
        <taxon>Burkholderiaceae</taxon>
        <taxon>Cupriavidus</taxon>
    </lineage>
</organism>
<evidence type="ECO:0000313" key="2">
    <source>
        <dbReference type="EMBL" id="CAQ70282.1"/>
    </source>
</evidence>
<proteinExistence type="predicted"/>